<dbReference type="EMBL" id="CP045921">
    <property type="protein sequence ID" value="QHN42868.1"/>
    <property type="molecule type" value="Genomic_DNA"/>
</dbReference>
<sequence>MKNRGSAVITTIGSTLVGAAWLVGEPIDGRVEKYGASSLGRLTCMVQAGCDRVFDCGVAMIAADTPRVIAARYVARRQVSRRVT</sequence>
<proteinExistence type="predicted"/>
<dbReference type="RefSeq" id="WP_260762440.1">
    <property type="nucleotide sequence ID" value="NZ_CP045921.1"/>
</dbReference>
<gene>
    <name evidence="1" type="ORF">GII36_03310</name>
</gene>
<dbReference type="KEGG" id="mama:GII36_03310"/>
<protein>
    <submittedName>
        <fullName evidence="1">Uncharacterized protein</fullName>
    </submittedName>
</protein>
<evidence type="ECO:0000313" key="1">
    <source>
        <dbReference type="EMBL" id="QHN42868.1"/>
    </source>
</evidence>
<keyword evidence="2" id="KW-1185">Reference proteome</keyword>
<organism evidence="1 2">
    <name type="scientific">Candidatus Mycosynbacter amalyticus</name>
    <dbReference type="NCBI Taxonomy" id="2665156"/>
    <lineage>
        <taxon>Bacteria</taxon>
        <taxon>Candidatus Saccharimonadota</taxon>
        <taxon>Candidatus Saccharimonadota incertae sedis</taxon>
        <taxon>Candidatus Mycosynbacter</taxon>
    </lineage>
</organism>
<dbReference type="AlphaFoldDB" id="A0A857ML95"/>
<reference evidence="1" key="1">
    <citation type="journal article" date="2021" name="Nat. Microbiol.">
        <title>Cocultivation of an ultrasmall environmental parasitic bacterium with lytic ability against bacteria associated with wastewater foams.</title>
        <authorList>
            <person name="Batinovic S."/>
            <person name="Rose J.J.A."/>
            <person name="Ratcliffe J."/>
            <person name="Seviour R.J."/>
            <person name="Petrovski S."/>
        </authorList>
    </citation>
    <scope>NUCLEOTIDE SEQUENCE</scope>
    <source>
        <strain evidence="1">JR1</strain>
    </source>
</reference>
<evidence type="ECO:0000313" key="2">
    <source>
        <dbReference type="Proteomes" id="UP001059824"/>
    </source>
</evidence>
<name>A0A857ML95_9BACT</name>
<dbReference type="Proteomes" id="UP001059824">
    <property type="component" value="Chromosome"/>
</dbReference>
<accession>A0A857ML95</accession>